<proteinExistence type="predicted"/>
<gene>
    <name evidence="1" type="ordered locus">Acid_2732</name>
</gene>
<dbReference type="HOGENOM" id="CLU_106730_0_0_0"/>
<evidence type="ECO:0000313" key="1">
    <source>
        <dbReference type="EMBL" id="ABJ83720.1"/>
    </source>
</evidence>
<dbReference type="InParanoid" id="Q02D88"/>
<dbReference type="STRING" id="234267.Acid_2732"/>
<organism evidence="1">
    <name type="scientific">Solibacter usitatus (strain Ellin6076)</name>
    <dbReference type="NCBI Taxonomy" id="234267"/>
    <lineage>
        <taxon>Bacteria</taxon>
        <taxon>Pseudomonadati</taxon>
        <taxon>Acidobacteriota</taxon>
        <taxon>Terriglobia</taxon>
        <taxon>Bryobacterales</taxon>
        <taxon>Solibacteraceae</taxon>
        <taxon>Candidatus Solibacter</taxon>
    </lineage>
</organism>
<protein>
    <submittedName>
        <fullName evidence="1">Uncharacterized protein</fullName>
    </submittedName>
</protein>
<accession>Q02D88</accession>
<reference evidence="1" key="1">
    <citation type="submission" date="2006-10" db="EMBL/GenBank/DDBJ databases">
        <title>Complete sequence of Solibacter usitatus Ellin6076.</title>
        <authorList>
            <consortium name="US DOE Joint Genome Institute"/>
            <person name="Copeland A."/>
            <person name="Lucas S."/>
            <person name="Lapidus A."/>
            <person name="Barry K."/>
            <person name="Detter J.C."/>
            <person name="Glavina del Rio T."/>
            <person name="Hammon N."/>
            <person name="Israni S."/>
            <person name="Dalin E."/>
            <person name="Tice H."/>
            <person name="Pitluck S."/>
            <person name="Thompson L.S."/>
            <person name="Brettin T."/>
            <person name="Bruce D."/>
            <person name="Han C."/>
            <person name="Tapia R."/>
            <person name="Gilna P."/>
            <person name="Schmutz J."/>
            <person name="Larimer F."/>
            <person name="Land M."/>
            <person name="Hauser L."/>
            <person name="Kyrpides N."/>
            <person name="Mikhailova N."/>
            <person name="Janssen P.H."/>
            <person name="Kuske C.R."/>
            <person name="Richardson P."/>
        </authorList>
    </citation>
    <scope>NUCLEOTIDE SEQUENCE</scope>
    <source>
        <strain evidence="1">Ellin6076</strain>
    </source>
</reference>
<name>Q02D88_SOLUE</name>
<sequence>MHTGWAMLVAVSGDKVLRRCRVELYPARGRFVYHEAAELELPEAAELVAAVRGIVLENAFTALGGAIQGLKVSGARIPTGSTVLPDDLAAILRSHPRIHAAEGALYAGAIAAACEQLEIPVITVRERDVWTRAAAGIGLPEVQLRSQVDAIRKSLGPPWTADHKIATAAAMIR</sequence>
<dbReference type="EMBL" id="CP000473">
    <property type="protein sequence ID" value="ABJ83720.1"/>
    <property type="molecule type" value="Genomic_DNA"/>
</dbReference>
<dbReference type="KEGG" id="sus:Acid_2732"/>
<dbReference type="AlphaFoldDB" id="Q02D88"/>